<evidence type="ECO:0000256" key="3">
    <source>
        <dbReference type="ARBA" id="ARBA00022491"/>
    </source>
</evidence>
<dbReference type="InterPro" id="IPR035890">
    <property type="entry name" value="Anti-sigma-28_factor_FlgM_sf"/>
</dbReference>
<accession>A0ABY5Y1M5</accession>
<reference evidence="10" key="1">
    <citation type="submission" date="2020-12" db="EMBL/GenBank/DDBJ databases">
        <title>Taurinivorans muris gen. nov., sp. nov., fundamental and realized metabolic niche of a ubiquitous sulfidogenic bacterium in the murine intestine.</title>
        <authorList>
            <person name="Ye H."/>
            <person name="Hanson B.T."/>
            <person name="Loy A."/>
        </authorList>
    </citation>
    <scope>NUCLEOTIDE SEQUENCE</scope>
    <source>
        <strain evidence="10">LT0009</strain>
    </source>
</reference>
<evidence type="ECO:0000313" key="10">
    <source>
        <dbReference type="EMBL" id="UWX05701.1"/>
    </source>
</evidence>
<dbReference type="SUPFAM" id="SSF101498">
    <property type="entry name" value="Anti-sigma factor FlgM"/>
    <property type="match status" value="1"/>
</dbReference>
<dbReference type="RefSeq" id="WP_334315289.1">
    <property type="nucleotide sequence ID" value="NZ_CP065938.1"/>
</dbReference>
<evidence type="ECO:0000256" key="4">
    <source>
        <dbReference type="ARBA" id="ARBA00022795"/>
    </source>
</evidence>
<keyword evidence="5" id="KW-0805">Transcription regulation</keyword>
<keyword evidence="10" id="KW-0282">Flagellum</keyword>
<evidence type="ECO:0000256" key="1">
    <source>
        <dbReference type="ARBA" id="ARBA00005322"/>
    </source>
</evidence>
<evidence type="ECO:0000256" key="8">
    <source>
        <dbReference type="ARBA" id="ARBA00030117"/>
    </source>
</evidence>
<comment type="function">
    <text evidence="7">Responsible for the coupling of flagellin expression to flagellar assembly by preventing expression of the flagellin genes when a component of the middle class of proteins is defective. It negatively regulates flagellar genes by inhibiting the activity of FliA by directly binding to FliA.</text>
</comment>
<keyword evidence="10" id="KW-0969">Cilium</keyword>
<evidence type="ECO:0000256" key="6">
    <source>
        <dbReference type="ARBA" id="ARBA00023163"/>
    </source>
</evidence>
<sequence length="109" mass="12084">MKISNNNGFETYPIGLNEISSASKIAKQEETKSILPNTQPAQDTVSLSEDAKYHALAKIEALETPDIRTDKVQRLKTMIANGTYEFNSMDTAKAIVKDLFAHKELLLAN</sequence>
<gene>
    <name evidence="10" type="primary">flgM</name>
    <name evidence="10" type="ORF">JBF11_09725</name>
</gene>
<evidence type="ECO:0000256" key="5">
    <source>
        <dbReference type="ARBA" id="ARBA00023015"/>
    </source>
</evidence>
<organism evidence="10 11">
    <name type="scientific">Taurinivorans muris</name>
    <dbReference type="NCBI Taxonomy" id="2787751"/>
    <lineage>
        <taxon>Bacteria</taxon>
        <taxon>Pseudomonadati</taxon>
        <taxon>Thermodesulfobacteriota</taxon>
        <taxon>Desulfovibrionia</taxon>
        <taxon>Desulfovibrionales</taxon>
        <taxon>Desulfovibrionaceae</taxon>
        <taxon>Taurinivorans</taxon>
    </lineage>
</organism>
<proteinExistence type="inferred from homology"/>
<dbReference type="InterPro" id="IPR007412">
    <property type="entry name" value="FlgM"/>
</dbReference>
<dbReference type="InterPro" id="IPR031316">
    <property type="entry name" value="FlgM_C"/>
</dbReference>
<dbReference type="Proteomes" id="UP001058120">
    <property type="component" value="Chromosome"/>
</dbReference>
<keyword evidence="11" id="KW-1185">Reference proteome</keyword>
<keyword evidence="10" id="KW-0966">Cell projection</keyword>
<dbReference type="EMBL" id="CP065938">
    <property type="protein sequence ID" value="UWX05701.1"/>
    <property type="molecule type" value="Genomic_DNA"/>
</dbReference>
<keyword evidence="4" id="KW-1005">Bacterial flagellum biogenesis</keyword>
<name>A0ABY5Y1M5_9BACT</name>
<evidence type="ECO:0000256" key="7">
    <source>
        <dbReference type="ARBA" id="ARBA00024739"/>
    </source>
</evidence>
<dbReference type="NCBIfam" id="TIGR03824">
    <property type="entry name" value="FlgM_jcvi"/>
    <property type="match status" value="1"/>
</dbReference>
<evidence type="ECO:0000256" key="2">
    <source>
        <dbReference type="ARBA" id="ARBA00017823"/>
    </source>
</evidence>
<feature type="domain" description="Anti-sigma-28 factor FlgM C-terminal" evidence="9">
    <location>
        <begin position="43"/>
        <end position="96"/>
    </location>
</feature>
<evidence type="ECO:0000313" key="11">
    <source>
        <dbReference type="Proteomes" id="UP001058120"/>
    </source>
</evidence>
<keyword evidence="6" id="KW-0804">Transcription</keyword>
<protein>
    <recommendedName>
        <fullName evidence="2">Negative regulator of flagellin synthesis</fullName>
    </recommendedName>
    <alternativeName>
        <fullName evidence="8">Anti-sigma-28 factor</fullName>
    </alternativeName>
</protein>
<dbReference type="Pfam" id="PF04316">
    <property type="entry name" value="FlgM"/>
    <property type="match status" value="1"/>
</dbReference>
<comment type="similarity">
    <text evidence="1">Belongs to the FlgM family.</text>
</comment>
<keyword evidence="3" id="KW-0678">Repressor</keyword>
<evidence type="ECO:0000259" key="9">
    <source>
        <dbReference type="Pfam" id="PF04316"/>
    </source>
</evidence>